<dbReference type="InParanoid" id="K4ALU1"/>
<evidence type="ECO:0000256" key="7">
    <source>
        <dbReference type="ARBA" id="ARBA00022989"/>
    </source>
</evidence>
<dbReference type="EMBL" id="AGNK02005639">
    <property type="status" value="NOT_ANNOTATED_CDS"/>
    <property type="molecule type" value="Genomic_DNA"/>
</dbReference>
<dbReference type="PANTHER" id="PTHR47953:SF19">
    <property type="entry name" value="OS06G0641600 PROTEIN"/>
    <property type="match status" value="1"/>
</dbReference>
<dbReference type="GO" id="GO:0005506">
    <property type="term" value="F:iron ion binding"/>
    <property type="evidence" value="ECO:0007669"/>
    <property type="project" value="InterPro"/>
</dbReference>
<proteinExistence type="inferred from homology"/>
<keyword evidence="15" id="KW-1185">Reference proteome</keyword>
<dbReference type="GO" id="GO:0004497">
    <property type="term" value="F:monooxygenase activity"/>
    <property type="evidence" value="ECO:0007669"/>
    <property type="project" value="UniProtKB-KW"/>
</dbReference>
<comment type="subcellular location">
    <subcellularLocation>
        <location evidence="2">Membrane</location>
        <topology evidence="2">Single-pass membrane protein</topology>
    </subcellularLocation>
</comment>
<dbReference type="InterPro" id="IPR001128">
    <property type="entry name" value="Cyt_P450"/>
</dbReference>
<evidence type="ECO:0000256" key="6">
    <source>
        <dbReference type="ARBA" id="ARBA00022723"/>
    </source>
</evidence>
<keyword evidence="7" id="KW-1133">Transmembrane helix</keyword>
<evidence type="ECO:0000256" key="8">
    <source>
        <dbReference type="ARBA" id="ARBA00023002"/>
    </source>
</evidence>
<dbReference type="HOGENOM" id="CLU_1112908_0_0_1"/>
<keyword evidence="6 12" id="KW-0479">Metal-binding</keyword>
<keyword evidence="9 12" id="KW-0408">Iron</keyword>
<accession>K4ALU1</accession>
<comment type="similarity">
    <text evidence="3 12">Belongs to the cytochrome P450 family.</text>
</comment>
<name>K4ALU1_SETIT</name>
<organism evidence="14 15">
    <name type="scientific">Setaria italica</name>
    <name type="common">Foxtail millet</name>
    <name type="synonym">Panicum italicum</name>
    <dbReference type="NCBI Taxonomy" id="4555"/>
    <lineage>
        <taxon>Eukaryota</taxon>
        <taxon>Viridiplantae</taxon>
        <taxon>Streptophyta</taxon>
        <taxon>Embryophyta</taxon>
        <taxon>Tracheophyta</taxon>
        <taxon>Spermatophyta</taxon>
        <taxon>Magnoliopsida</taxon>
        <taxon>Liliopsida</taxon>
        <taxon>Poales</taxon>
        <taxon>Poaceae</taxon>
        <taxon>PACMAD clade</taxon>
        <taxon>Panicoideae</taxon>
        <taxon>Panicodae</taxon>
        <taxon>Paniceae</taxon>
        <taxon>Cenchrinae</taxon>
        <taxon>Setaria</taxon>
    </lineage>
</organism>
<sequence length="250" mass="28036">MRLPPCKSAPRTPTPPNRLTNSNLMPQLSCTHTYTCIYTRPTRLPLVMSQNSSARPGQGPSSTRAYGLMLLDCTQQLKQTHAHKRHGKVISNRHSNIDTPMGHELMANPRVLKKAQLEIRHSMAGQVHEVALSNLGYLKAIIKETLRLHPSAALVPRVCLNNCKIQGYDMPQGTICRDHLTPFGTGRRICPGINFANANMEIALASLLYHFDWKLPVGLKPEKLDMTEVFGVTIRRKAELLLHPIPMFHM</sequence>
<dbReference type="GO" id="GO:0016020">
    <property type="term" value="C:membrane"/>
    <property type="evidence" value="ECO:0007669"/>
    <property type="project" value="UniProtKB-SubCell"/>
</dbReference>
<evidence type="ECO:0000256" key="10">
    <source>
        <dbReference type="ARBA" id="ARBA00023033"/>
    </source>
</evidence>
<evidence type="ECO:0000256" key="2">
    <source>
        <dbReference type="ARBA" id="ARBA00004167"/>
    </source>
</evidence>
<dbReference type="SUPFAM" id="SSF48264">
    <property type="entry name" value="Cytochrome P450"/>
    <property type="match status" value="1"/>
</dbReference>
<evidence type="ECO:0000256" key="5">
    <source>
        <dbReference type="ARBA" id="ARBA00022692"/>
    </source>
</evidence>
<dbReference type="Gramene" id="KQK89233">
    <property type="protein sequence ID" value="KQK89233"/>
    <property type="gene ID" value="SETIT_039875mg"/>
</dbReference>
<evidence type="ECO:0000256" key="13">
    <source>
        <dbReference type="SAM" id="MobiDB-lite"/>
    </source>
</evidence>
<evidence type="ECO:0000256" key="1">
    <source>
        <dbReference type="ARBA" id="ARBA00001971"/>
    </source>
</evidence>
<evidence type="ECO:0000313" key="14">
    <source>
        <dbReference type="EnsemblPlants" id="KQK89233"/>
    </source>
</evidence>
<evidence type="ECO:0000256" key="12">
    <source>
        <dbReference type="RuleBase" id="RU000461"/>
    </source>
</evidence>
<reference evidence="15" key="1">
    <citation type="journal article" date="2012" name="Nat. Biotechnol.">
        <title>Reference genome sequence of the model plant Setaria.</title>
        <authorList>
            <person name="Bennetzen J.L."/>
            <person name="Schmutz J."/>
            <person name="Wang H."/>
            <person name="Percifield R."/>
            <person name="Hawkins J."/>
            <person name="Pontaroli A.C."/>
            <person name="Estep M."/>
            <person name="Feng L."/>
            <person name="Vaughn J.N."/>
            <person name="Grimwood J."/>
            <person name="Jenkins J."/>
            <person name="Barry K."/>
            <person name="Lindquist E."/>
            <person name="Hellsten U."/>
            <person name="Deshpande S."/>
            <person name="Wang X."/>
            <person name="Wu X."/>
            <person name="Mitros T."/>
            <person name="Triplett J."/>
            <person name="Yang X."/>
            <person name="Ye C.Y."/>
            <person name="Mauro-Herrera M."/>
            <person name="Wang L."/>
            <person name="Li P."/>
            <person name="Sharma M."/>
            <person name="Sharma R."/>
            <person name="Ronald P.C."/>
            <person name="Panaud O."/>
            <person name="Kellogg E.A."/>
            <person name="Brutnell T.P."/>
            <person name="Doust A.N."/>
            <person name="Tuskan G.A."/>
            <person name="Rokhsar D."/>
            <person name="Devos K.M."/>
        </authorList>
    </citation>
    <scope>NUCLEOTIDE SEQUENCE [LARGE SCALE GENOMIC DNA]</scope>
    <source>
        <strain evidence="15">cv. Yugu1</strain>
    </source>
</reference>
<dbReference type="InterPro" id="IPR036396">
    <property type="entry name" value="Cyt_P450_sf"/>
</dbReference>
<dbReference type="Gene3D" id="1.10.630.10">
    <property type="entry name" value="Cytochrome P450"/>
    <property type="match status" value="2"/>
</dbReference>
<dbReference type="PANTHER" id="PTHR47953">
    <property type="entry name" value="OS08G0105600 PROTEIN"/>
    <property type="match status" value="1"/>
</dbReference>
<dbReference type="Proteomes" id="UP000004995">
    <property type="component" value="Unassembled WGS sequence"/>
</dbReference>
<dbReference type="PROSITE" id="PS00086">
    <property type="entry name" value="CYTOCHROME_P450"/>
    <property type="match status" value="1"/>
</dbReference>
<feature type="region of interest" description="Disordered" evidence="13">
    <location>
        <begin position="1"/>
        <end position="23"/>
    </location>
</feature>
<evidence type="ECO:0000256" key="9">
    <source>
        <dbReference type="ARBA" id="ARBA00023004"/>
    </source>
</evidence>
<evidence type="ECO:0000256" key="4">
    <source>
        <dbReference type="ARBA" id="ARBA00022617"/>
    </source>
</evidence>
<dbReference type="AlphaFoldDB" id="K4ALU1"/>
<keyword evidence="10 12" id="KW-0503">Monooxygenase</keyword>
<evidence type="ECO:0000256" key="3">
    <source>
        <dbReference type="ARBA" id="ARBA00010617"/>
    </source>
</evidence>
<dbReference type="GO" id="GO:0016491">
    <property type="term" value="F:oxidoreductase activity"/>
    <property type="evidence" value="ECO:0000318"/>
    <property type="project" value="GO_Central"/>
</dbReference>
<dbReference type="EnsemblPlants" id="KQK89233">
    <property type="protein sequence ID" value="KQK89233"/>
    <property type="gene ID" value="SETIT_039875mg"/>
</dbReference>
<evidence type="ECO:0000313" key="15">
    <source>
        <dbReference type="Proteomes" id="UP000004995"/>
    </source>
</evidence>
<keyword evidence="4 12" id="KW-0349">Heme</keyword>
<keyword evidence="8 12" id="KW-0560">Oxidoreductase</keyword>
<reference evidence="14" key="2">
    <citation type="submission" date="2018-08" db="UniProtKB">
        <authorList>
            <consortium name="EnsemblPlants"/>
        </authorList>
    </citation>
    <scope>IDENTIFICATION</scope>
    <source>
        <strain evidence="14">Yugu1</strain>
    </source>
</reference>
<dbReference type="GO" id="GO:0020037">
    <property type="term" value="F:heme binding"/>
    <property type="evidence" value="ECO:0007669"/>
    <property type="project" value="InterPro"/>
</dbReference>
<protein>
    <recommendedName>
        <fullName evidence="16">Cytochrome P450</fullName>
    </recommendedName>
</protein>
<keyword evidence="5" id="KW-0812">Transmembrane</keyword>
<evidence type="ECO:0008006" key="16">
    <source>
        <dbReference type="Google" id="ProtNLM"/>
    </source>
</evidence>
<dbReference type="InterPro" id="IPR017972">
    <property type="entry name" value="Cyt_P450_CS"/>
</dbReference>
<keyword evidence="11" id="KW-0472">Membrane</keyword>
<dbReference type="eggNOG" id="KOG0156">
    <property type="taxonomic scope" value="Eukaryota"/>
</dbReference>
<dbReference type="InterPro" id="IPR052306">
    <property type="entry name" value="CYP450_71D"/>
</dbReference>
<comment type="cofactor">
    <cofactor evidence="1">
        <name>heme</name>
        <dbReference type="ChEBI" id="CHEBI:30413"/>
    </cofactor>
</comment>
<dbReference type="GO" id="GO:0016705">
    <property type="term" value="F:oxidoreductase activity, acting on paired donors, with incorporation or reduction of molecular oxygen"/>
    <property type="evidence" value="ECO:0007669"/>
    <property type="project" value="InterPro"/>
</dbReference>
<evidence type="ECO:0000256" key="11">
    <source>
        <dbReference type="ARBA" id="ARBA00023136"/>
    </source>
</evidence>
<dbReference type="Pfam" id="PF00067">
    <property type="entry name" value="p450"/>
    <property type="match status" value="2"/>
</dbReference>